<name>A0A0A0D2B3_9PROT</name>
<evidence type="ECO:0000259" key="1">
    <source>
        <dbReference type="Pfam" id="PF08241"/>
    </source>
</evidence>
<reference evidence="2 3" key="1">
    <citation type="submission" date="2014-01" db="EMBL/GenBank/DDBJ databases">
        <title>Genome sequence determination for a cystic fibrosis isolate, Inquilinus limosus.</title>
        <authorList>
            <person name="Pino M."/>
            <person name="Di Conza J."/>
            <person name="Gutkind G."/>
        </authorList>
    </citation>
    <scope>NUCLEOTIDE SEQUENCE [LARGE SCALE GENOMIC DNA]</scope>
    <source>
        <strain evidence="2 3">MP06</strain>
    </source>
</reference>
<organism evidence="2 3">
    <name type="scientific">Inquilinus limosus MP06</name>
    <dbReference type="NCBI Taxonomy" id="1398085"/>
    <lineage>
        <taxon>Bacteria</taxon>
        <taxon>Pseudomonadati</taxon>
        <taxon>Pseudomonadota</taxon>
        <taxon>Alphaproteobacteria</taxon>
        <taxon>Rhodospirillales</taxon>
        <taxon>Rhodospirillaceae</taxon>
        <taxon>Inquilinus</taxon>
    </lineage>
</organism>
<dbReference type="Proteomes" id="UP000029995">
    <property type="component" value="Unassembled WGS sequence"/>
</dbReference>
<keyword evidence="2" id="KW-0489">Methyltransferase</keyword>
<comment type="caution">
    <text evidence="2">The sequence shown here is derived from an EMBL/GenBank/DDBJ whole genome shotgun (WGS) entry which is preliminary data.</text>
</comment>
<dbReference type="InterPro" id="IPR029063">
    <property type="entry name" value="SAM-dependent_MTases_sf"/>
</dbReference>
<gene>
    <name evidence="2" type="ORF">P409_22810</name>
</gene>
<proteinExistence type="predicted"/>
<dbReference type="Pfam" id="PF08241">
    <property type="entry name" value="Methyltransf_11"/>
    <property type="match status" value="1"/>
</dbReference>
<feature type="domain" description="Methyltransferase type 11" evidence="1">
    <location>
        <begin position="84"/>
        <end position="129"/>
    </location>
</feature>
<sequence length="252" mass="28534">MYSDVIDLREFYETSLGLVVRRMVRRQIRLLWPDTQGQIILGLGYATPFLRPFLGEAERVIACMPAEQGVAHWPPDGRGLVALSEECELPLPDMSVDRVLLVHGLEATEQLGELMREIWRVLNGSGRLLVVVPNRRSLWARSDRTPFGHGKPYSSSQLNQMLRQHQFVPERVARALWLPPTRSRFLLSTAPVWEEVGARWFQRVAGTVMVEASKQIYQLSRGKKLRARRPVLVPVGAGQPALGVRREGEEPG</sequence>
<keyword evidence="2" id="KW-0808">Transferase</keyword>
<protein>
    <submittedName>
        <fullName evidence="2">Methyltransferase type 11</fullName>
    </submittedName>
</protein>
<evidence type="ECO:0000313" key="2">
    <source>
        <dbReference type="EMBL" id="KGM32199.1"/>
    </source>
</evidence>
<dbReference type="OrthoDB" id="9800231at2"/>
<dbReference type="SUPFAM" id="SSF53335">
    <property type="entry name" value="S-adenosyl-L-methionine-dependent methyltransferases"/>
    <property type="match status" value="1"/>
</dbReference>
<evidence type="ECO:0000313" key="3">
    <source>
        <dbReference type="Proteomes" id="UP000029995"/>
    </source>
</evidence>
<dbReference type="AlphaFoldDB" id="A0A0A0D2B3"/>
<dbReference type="Gene3D" id="3.40.50.150">
    <property type="entry name" value="Vaccinia Virus protein VP39"/>
    <property type="match status" value="1"/>
</dbReference>
<dbReference type="GO" id="GO:0008757">
    <property type="term" value="F:S-adenosylmethionine-dependent methyltransferase activity"/>
    <property type="evidence" value="ECO:0007669"/>
    <property type="project" value="InterPro"/>
</dbReference>
<dbReference type="EMBL" id="JANX01000359">
    <property type="protein sequence ID" value="KGM32199.1"/>
    <property type="molecule type" value="Genomic_DNA"/>
</dbReference>
<dbReference type="InterPro" id="IPR013216">
    <property type="entry name" value="Methyltransf_11"/>
</dbReference>
<dbReference type="RefSeq" id="WP_034844115.1">
    <property type="nucleotide sequence ID" value="NZ_JANX01000359.1"/>
</dbReference>
<accession>A0A0A0D2B3</accession>
<dbReference type="GO" id="GO:0032259">
    <property type="term" value="P:methylation"/>
    <property type="evidence" value="ECO:0007669"/>
    <property type="project" value="UniProtKB-KW"/>
</dbReference>